<gene>
    <name evidence="2" type="ORF">WMY93_019011</name>
</gene>
<feature type="compositionally biased region" description="Acidic residues" evidence="1">
    <location>
        <begin position="51"/>
        <end position="78"/>
    </location>
</feature>
<dbReference type="Proteomes" id="UP001460270">
    <property type="component" value="Unassembled WGS sequence"/>
</dbReference>
<organism evidence="2 3">
    <name type="scientific">Mugilogobius chulae</name>
    <name type="common">yellowstripe goby</name>
    <dbReference type="NCBI Taxonomy" id="88201"/>
    <lineage>
        <taxon>Eukaryota</taxon>
        <taxon>Metazoa</taxon>
        <taxon>Chordata</taxon>
        <taxon>Craniata</taxon>
        <taxon>Vertebrata</taxon>
        <taxon>Euteleostomi</taxon>
        <taxon>Actinopterygii</taxon>
        <taxon>Neopterygii</taxon>
        <taxon>Teleostei</taxon>
        <taxon>Neoteleostei</taxon>
        <taxon>Acanthomorphata</taxon>
        <taxon>Gobiaria</taxon>
        <taxon>Gobiiformes</taxon>
        <taxon>Gobioidei</taxon>
        <taxon>Gobiidae</taxon>
        <taxon>Gobionellinae</taxon>
        <taxon>Mugilogobius</taxon>
    </lineage>
</organism>
<evidence type="ECO:0000313" key="2">
    <source>
        <dbReference type="EMBL" id="KAK7898158.1"/>
    </source>
</evidence>
<feature type="region of interest" description="Disordered" evidence="1">
    <location>
        <begin position="34"/>
        <end position="91"/>
    </location>
</feature>
<accession>A0AAW0NFZ8</accession>
<comment type="caution">
    <text evidence="2">The sequence shown here is derived from an EMBL/GenBank/DDBJ whole genome shotgun (WGS) entry which is preliminary data.</text>
</comment>
<feature type="compositionally biased region" description="Basic and acidic residues" evidence="1">
    <location>
        <begin position="79"/>
        <end position="91"/>
    </location>
</feature>
<reference evidence="3" key="1">
    <citation type="submission" date="2024-04" db="EMBL/GenBank/DDBJ databases">
        <title>Salinicola lusitanus LLJ914,a marine bacterium isolated from the Okinawa Trough.</title>
        <authorList>
            <person name="Li J."/>
        </authorList>
    </citation>
    <scope>NUCLEOTIDE SEQUENCE [LARGE SCALE GENOMIC DNA]</scope>
</reference>
<sequence length="91" mass="9963">MSLQKETVVVWGNFFDKNNNRPRAAVWIRTLSLSRSGSVSRGSAHTHPDEGTPDEGTPDEGTPDEGTPDEGTPDEGTPDEERLTRKPDEEA</sequence>
<proteinExistence type="predicted"/>
<evidence type="ECO:0000313" key="3">
    <source>
        <dbReference type="Proteomes" id="UP001460270"/>
    </source>
</evidence>
<feature type="compositionally biased region" description="Low complexity" evidence="1">
    <location>
        <begin position="34"/>
        <end position="43"/>
    </location>
</feature>
<keyword evidence="3" id="KW-1185">Reference proteome</keyword>
<name>A0AAW0NFZ8_9GOBI</name>
<evidence type="ECO:0000256" key="1">
    <source>
        <dbReference type="SAM" id="MobiDB-lite"/>
    </source>
</evidence>
<protein>
    <submittedName>
        <fullName evidence="2">Uncharacterized protein</fullName>
    </submittedName>
</protein>
<dbReference type="EMBL" id="JBBPFD010000014">
    <property type="protein sequence ID" value="KAK7898158.1"/>
    <property type="molecule type" value="Genomic_DNA"/>
</dbReference>
<dbReference type="AlphaFoldDB" id="A0AAW0NFZ8"/>